<evidence type="ECO:0000313" key="1">
    <source>
        <dbReference type="EMBL" id="MFC6765522.1"/>
    </source>
</evidence>
<protein>
    <submittedName>
        <fullName evidence="1">Uncharacterized protein</fullName>
    </submittedName>
</protein>
<reference evidence="1 2" key="1">
    <citation type="journal article" date="2019" name="Int. J. Syst. Evol. Microbiol.">
        <title>The Global Catalogue of Microorganisms (GCM) 10K type strain sequencing project: providing services to taxonomists for standard genome sequencing and annotation.</title>
        <authorList>
            <consortium name="The Broad Institute Genomics Platform"/>
            <consortium name="The Broad Institute Genome Sequencing Center for Infectious Disease"/>
            <person name="Wu L."/>
            <person name="Ma J."/>
        </authorList>
    </citation>
    <scope>NUCLEOTIDE SEQUENCE [LARGE SCALE GENOMIC DNA]</scope>
    <source>
        <strain evidence="1 2">LMG 29247</strain>
    </source>
</reference>
<dbReference type="RefSeq" id="WP_273738545.1">
    <property type="nucleotide sequence ID" value="NZ_JAQIVI010000149.1"/>
</dbReference>
<accession>A0ABD5SPJ3</accession>
<evidence type="ECO:0000313" key="2">
    <source>
        <dbReference type="Proteomes" id="UP001596383"/>
    </source>
</evidence>
<dbReference type="EMBL" id="JBHSWV010000149">
    <property type="protein sequence ID" value="MFC6765522.1"/>
    <property type="molecule type" value="Genomic_DNA"/>
</dbReference>
<organism evidence="1 2">
    <name type="scientific">Natrinema soli</name>
    <dbReference type="NCBI Taxonomy" id="1930624"/>
    <lineage>
        <taxon>Archaea</taxon>
        <taxon>Methanobacteriati</taxon>
        <taxon>Methanobacteriota</taxon>
        <taxon>Stenosarchaea group</taxon>
        <taxon>Halobacteria</taxon>
        <taxon>Halobacteriales</taxon>
        <taxon>Natrialbaceae</taxon>
        <taxon>Natrinema</taxon>
    </lineage>
</organism>
<proteinExistence type="predicted"/>
<dbReference type="Proteomes" id="UP001596383">
    <property type="component" value="Unassembled WGS sequence"/>
</dbReference>
<comment type="caution">
    <text evidence="1">The sequence shown here is derived from an EMBL/GenBank/DDBJ whole genome shotgun (WGS) entry which is preliminary data.</text>
</comment>
<dbReference type="AlphaFoldDB" id="A0ABD5SPJ3"/>
<name>A0ABD5SPJ3_9EURY</name>
<sequence>MAGSRFHCSSTVGEIPAHVLLAARNRTQETGEPLEADVDDHAELATALEK</sequence>
<keyword evidence="2" id="KW-1185">Reference proteome</keyword>
<gene>
    <name evidence="1" type="ORF">ACFQE6_11145</name>
</gene>